<dbReference type="InterPro" id="IPR025946">
    <property type="entry name" value="CABIT_dom"/>
</dbReference>
<feature type="compositionally biased region" description="Polar residues" evidence="2">
    <location>
        <begin position="168"/>
        <end position="180"/>
    </location>
</feature>
<dbReference type="EMBL" id="OV696687">
    <property type="protein sequence ID" value="CAH1253261.1"/>
    <property type="molecule type" value="Genomic_DNA"/>
</dbReference>
<evidence type="ECO:0000256" key="1">
    <source>
        <dbReference type="ARBA" id="ARBA00022553"/>
    </source>
</evidence>
<evidence type="ECO:0000259" key="3">
    <source>
        <dbReference type="Pfam" id="PF12736"/>
    </source>
</evidence>
<dbReference type="Pfam" id="PF12736">
    <property type="entry name" value="CABIT"/>
    <property type="match status" value="1"/>
</dbReference>
<feature type="region of interest" description="Disordered" evidence="2">
    <location>
        <begin position="164"/>
        <end position="198"/>
    </location>
</feature>
<feature type="region of interest" description="Disordered" evidence="2">
    <location>
        <begin position="367"/>
        <end position="388"/>
    </location>
</feature>
<accession>A0A8J9ZEU2</accession>
<feature type="domain" description="CABIT" evidence="3">
    <location>
        <begin position="33"/>
        <end position="309"/>
    </location>
</feature>
<name>A0A8J9ZEU2_BRALA</name>
<reference evidence="4" key="1">
    <citation type="submission" date="2022-01" db="EMBL/GenBank/DDBJ databases">
        <authorList>
            <person name="Braso-Vives M."/>
        </authorList>
    </citation>
    <scope>NUCLEOTIDE SEQUENCE</scope>
</reference>
<dbReference type="PANTHER" id="PTHR14454">
    <property type="entry name" value="GRB2-ASSOCIATED AND REGULATOR OF MAPK PROTEIN FAMILY MEMBER"/>
    <property type="match status" value="1"/>
</dbReference>
<dbReference type="PANTHER" id="PTHR14454:SF12">
    <property type="entry name" value="GRB2-ASSOCIATED AND REGULATOR OF MAPK PROTEIN 2-LIKE"/>
    <property type="match status" value="1"/>
</dbReference>
<dbReference type="Proteomes" id="UP000838412">
    <property type="component" value="Chromosome 2"/>
</dbReference>
<evidence type="ECO:0000313" key="5">
    <source>
        <dbReference type="Proteomes" id="UP000838412"/>
    </source>
</evidence>
<feature type="compositionally biased region" description="Basic and acidic residues" evidence="2">
    <location>
        <begin position="375"/>
        <end position="388"/>
    </location>
</feature>
<sequence length="388" mass="43124">MGNVTRCIKKQVEDLKWLEDSLTPEEILEKYNLPTLVKVSQSDRRSQLSKDLVLLVNSFFSEEKVLVQSLERETGKTIGPLVSIPASYAGTFRLLTPQSFQTVQEVVDSQPFSGTFTVEEDMKWKKQRLPDSVQQMMVNELGESGLKGKFPKTLVRRGDLLSMRGILNPTNGEPQGQDSPANGDAGGQQKKTSKKSKKKGKALPAYVICMDQDGEIMCIPSFCSGRFSTIALHNTSGPALTLKDIVEDADIDMPTDVLYVDGEKFMEDEHFTGLIKLLTSYEKKLVVASILEEDGAFSSVEFGVDCGVKFAPADPDDPKNQDFLKRALATPDDEGVRRKRLGSFRPNLGGSSFPSMDSINLIGKWRNRSMRRKGEKSIPEETEPTQEK</sequence>
<protein>
    <submittedName>
        <fullName evidence="4">GAREM1 protein</fullName>
    </submittedName>
</protein>
<keyword evidence="1" id="KW-0597">Phosphoprotein</keyword>
<keyword evidence="5" id="KW-1185">Reference proteome</keyword>
<organism evidence="4 5">
    <name type="scientific">Branchiostoma lanceolatum</name>
    <name type="common">Common lancelet</name>
    <name type="synonym">Amphioxus lanceolatum</name>
    <dbReference type="NCBI Taxonomy" id="7740"/>
    <lineage>
        <taxon>Eukaryota</taxon>
        <taxon>Metazoa</taxon>
        <taxon>Chordata</taxon>
        <taxon>Cephalochordata</taxon>
        <taxon>Leptocardii</taxon>
        <taxon>Amphioxiformes</taxon>
        <taxon>Branchiostomatidae</taxon>
        <taxon>Branchiostoma</taxon>
    </lineage>
</organism>
<proteinExistence type="predicted"/>
<dbReference type="OrthoDB" id="9989058at2759"/>
<gene>
    <name evidence="4" type="primary">GAREM1</name>
    <name evidence="4" type="ORF">BLAG_LOCUS13086</name>
</gene>
<evidence type="ECO:0000256" key="2">
    <source>
        <dbReference type="SAM" id="MobiDB-lite"/>
    </source>
</evidence>
<dbReference type="InterPro" id="IPR052281">
    <property type="entry name" value="GAREM"/>
</dbReference>
<evidence type="ECO:0000313" key="4">
    <source>
        <dbReference type="EMBL" id="CAH1253261.1"/>
    </source>
</evidence>
<dbReference type="AlphaFoldDB" id="A0A8J9ZEU2"/>